<organism evidence="1 2">
    <name type="scientific">Aldrovandia affinis</name>
    <dbReference type="NCBI Taxonomy" id="143900"/>
    <lineage>
        <taxon>Eukaryota</taxon>
        <taxon>Metazoa</taxon>
        <taxon>Chordata</taxon>
        <taxon>Craniata</taxon>
        <taxon>Vertebrata</taxon>
        <taxon>Euteleostomi</taxon>
        <taxon>Actinopterygii</taxon>
        <taxon>Neopterygii</taxon>
        <taxon>Teleostei</taxon>
        <taxon>Notacanthiformes</taxon>
        <taxon>Halosauridae</taxon>
        <taxon>Aldrovandia</taxon>
    </lineage>
</organism>
<dbReference type="Proteomes" id="UP001221898">
    <property type="component" value="Unassembled WGS sequence"/>
</dbReference>
<keyword evidence="2" id="KW-1185">Reference proteome</keyword>
<protein>
    <submittedName>
        <fullName evidence="1">Uncharacterized protein</fullName>
    </submittedName>
</protein>
<accession>A0AAD7S130</accession>
<evidence type="ECO:0000313" key="1">
    <source>
        <dbReference type="EMBL" id="KAJ8393963.1"/>
    </source>
</evidence>
<proteinExistence type="predicted"/>
<gene>
    <name evidence="1" type="ORF">AAFF_G00054960</name>
</gene>
<comment type="caution">
    <text evidence="1">The sequence shown here is derived from an EMBL/GenBank/DDBJ whole genome shotgun (WGS) entry which is preliminary data.</text>
</comment>
<evidence type="ECO:0000313" key="2">
    <source>
        <dbReference type="Proteomes" id="UP001221898"/>
    </source>
</evidence>
<reference evidence="1" key="1">
    <citation type="journal article" date="2023" name="Science">
        <title>Genome structures resolve the early diversification of teleost fishes.</title>
        <authorList>
            <person name="Parey E."/>
            <person name="Louis A."/>
            <person name="Montfort J."/>
            <person name="Bouchez O."/>
            <person name="Roques C."/>
            <person name="Iampietro C."/>
            <person name="Lluch J."/>
            <person name="Castinel A."/>
            <person name="Donnadieu C."/>
            <person name="Desvignes T."/>
            <person name="Floi Bucao C."/>
            <person name="Jouanno E."/>
            <person name="Wen M."/>
            <person name="Mejri S."/>
            <person name="Dirks R."/>
            <person name="Jansen H."/>
            <person name="Henkel C."/>
            <person name="Chen W.J."/>
            <person name="Zahm M."/>
            <person name="Cabau C."/>
            <person name="Klopp C."/>
            <person name="Thompson A.W."/>
            <person name="Robinson-Rechavi M."/>
            <person name="Braasch I."/>
            <person name="Lecointre G."/>
            <person name="Bobe J."/>
            <person name="Postlethwait J.H."/>
            <person name="Berthelot C."/>
            <person name="Roest Crollius H."/>
            <person name="Guiguen Y."/>
        </authorList>
    </citation>
    <scope>NUCLEOTIDE SEQUENCE</scope>
    <source>
        <strain evidence="1">NC1722</strain>
    </source>
</reference>
<dbReference type="EMBL" id="JAINUG010000131">
    <property type="protein sequence ID" value="KAJ8393963.1"/>
    <property type="molecule type" value="Genomic_DNA"/>
</dbReference>
<sequence>MHNRLKEEGLMEKVRSVEEAHGEHQYCELWRVINEMSVHKKAKEGQVDDDGPFTAAELAWVKSSLKQGKSVGADGIPLEVFHGLCQTSFRFLSLVAC</sequence>
<name>A0AAD7S130_9TELE</name>
<dbReference type="AlphaFoldDB" id="A0AAD7S130"/>